<dbReference type="InterPro" id="IPR036397">
    <property type="entry name" value="RNaseH_sf"/>
</dbReference>
<evidence type="ECO:0000313" key="4">
    <source>
        <dbReference type="WBParaSite" id="HPLM_0000046701-mRNA-1"/>
    </source>
</evidence>
<proteinExistence type="predicted"/>
<feature type="domain" description="DUF5641" evidence="1">
    <location>
        <begin position="124"/>
        <end position="219"/>
    </location>
</feature>
<evidence type="ECO:0000259" key="1">
    <source>
        <dbReference type="Pfam" id="PF18701"/>
    </source>
</evidence>
<name>A0A0N4VT50_HAEPC</name>
<evidence type="ECO:0000313" key="2">
    <source>
        <dbReference type="EMBL" id="VDO05473.1"/>
    </source>
</evidence>
<dbReference type="OMA" id="CNEATEV"/>
<dbReference type="InterPro" id="IPR012337">
    <property type="entry name" value="RNaseH-like_sf"/>
</dbReference>
<dbReference type="WBParaSite" id="HPLM_0000046701-mRNA-1">
    <property type="protein sequence ID" value="HPLM_0000046701-mRNA-1"/>
    <property type="gene ID" value="HPLM_0000046701"/>
</dbReference>
<dbReference type="Pfam" id="PF18701">
    <property type="entry name" value="DUF5641"/>
    <property type="match status" value="1"/>
</dbReference>
<accession>A0A0N4VT50</accession>
<organism evidence="4">
    <name type="scientific">Haemonchus placei</name>
    <name type="common">Barber's pole worm</name>
    <dbReference type="NCBI Taxonomy" id="6290"/>
    <lineage>
        <taxon>Eukaryota</taxon>
        <taxon>Metazoa</taxon>
        <taxon>Ecdysozoa</taxon>
        <taxon>Nematoda</taxon>
        <taxon>Chromadorea</taxon>
        <taxon>Rhabditida</taxon>
        <taxon>Rhabditina</taxon>
        <taxon>Rhabditomorpha</taxon>
        <taxon>Strongyloidea</taxon>
        <taxon>Trichostrongylidae</taxon>
        <taxon>Haemonchus</taxon>
    </lineage>
</organism>
<dbReference type="OrthoDB" id="8019190at2759"/>
<protein>
    <submittedName>
        <fullName evidence="4">DUF5641 domain-containing protein</fullName>
    </submittedName>
</protein>
<gene>
    <name evidence="2" type="ORF">HPLM_LOCUS468</name>
</gene>
<dbReference type="Gene3D" id="3.30.420.10">
    <property type="entry name" value="Ribonuclease H-like superfamily/Ribonuclease H"/>
    <property type="match status" value="1"/>
</dbReference>
<dbReference type="InterPro" id="IPR040676">
    <property type="entry name" value="DUF5641"/>
</dbReference>
<evidence type="ECO:0000313" key="3">
    <source>
        <dbReference type="Proteomes" id="UP000268014"/>
    </source>
</evidence>
<dbReference type="EMBL" id="UZAF01000327">
    <property type="protein sequence ID" value="VDO05473.1"/>
    <property type="molecule type" value="Genomic_DNA"/>
</dbReference>
<dbReference type="GO" id="GO:0003676">
    <property type="term" value="F:nucleic acid binding"/>
    <property type="evidence" value="ECO:0007669"/>
    <property type="project" value="InterPro"/>
</dbReference>
<reference evidence="2 3" key="2">
    <citation type="submission" date="2018-11" db="EMBL/GenBank/DDBJ databases">
        <authorList>
            <consortium name="Pathogen Informatics"/>
        </authorList>
    </citation>
    <scope>NUCLEOTIDE SEQUENCE [LARGE SCALE GENOMIC DNA]</scope>
    <source>
        <strain evidence="2 3">MHpl1</strain>
    </source>
</reference>
<keyword evidence="3" id="KW-1185">Reference proteome</keyword>
<sequence>MMTYCAKQRIRWIFNPPGAPWMGGAWERLVGTVKRAFNKAVGRKKLAFPEFLTVVTEIEAVVNTRPLVACSPNVEDIPLRPVDFLHKSLKYGLAPLDPDELQDPTFDPQLIQTVTQAKQALENSEIIAEKFWERWHFEYLTALREMQVVHRKQARHQTSREPHVNEIVLVEQDSLPRGSWCYGKIIEVVRSADNMIRSVKILMPNKHIWHRPLSKIYPLEISSPVCNEATEVPTQSREQNTAPDLPSTKFQRRAKLKAIQAIKESSVTNTTNSLGNASVMVLTAITNFPHSSEHSSVRSNKLYGMEPANKVTRPYFLEPPSRRADDIEFEAVRQSKKTEHILQCYLICKANVSLTGQQVRDFA</sequence>
<dbReference type="STRING" id="6290.A0A0N4VT50"/>
<dbReference type="Proteomes" id="UP000268014">
    <property type="component" value="Unassembled WGS sequence"/>
</dbReference>
<dbReference type="PANTHER" id="PTHR47331">
    <property type="entry name" value="PHD-TYPE DOMAIN-CONTAINING PROTEIN"/>
    <property type="match status" value="1"/>
</dbReference>
<dbReference type="SUPFAM" id="SSF53098">
    <property type="entry name" value="Ribonuclease H-like"/>
    <property type="match status" value="1"/>
</dbReference>
<dbReference type="PANTHER" id="PTHR47331:SF1">
    <property type="entry name" value="GAG-LIKE PROTEIN"/>
    <property type="match status" value="1"/>
</dbReference>
<reference evidence="4" key="1">
    <citation type="submission" date="2017-02" db="UniProtKB">
        <authorList>
            <consortium name="WormBaseParasite"/>
        </authorList>
    </citation>
    <scope>IDENTIFICATION</scope>
</reference>
<dbReference type="AlphaFoldDB" id="A0A0N4VT50"/>